<dbReference type="GO" id="GO:0015031">
    <property type="term" value="P:protein transport"/>
    <property type="evidence" value="ECO:0007669"/>
    <property type="project" value="UniProtKB-KW"/>
</dbReference>
<dbReference type="PRINTS" id="PR00449">
    <property type="entry name" value="RASTRNSFRMNG"/>
</dbReference>
<dbReference type="CDD" id="cd00154">
    <property type="entry name" value="Rab"/>
    <property type="match status" value="1"/>
</dbReference>
<sequence length="200" mass="23016">MKSVENFKIILLGSQAVGKTSLLEKYVKNTFTIKYKATIGVDFLSKCIDLDNTKYSLQIWDTAGQEAFQSLSTHFYRGSDACVIVFDITSSKTFDSVSNWIDEIQFHIGYDRKIPMLVIGNKLDLNEKRVVNSQKAKQWCEEHGIMYYECSAMTGQNIEEAFINLVKAIDVFNKENPRQFNPSFHLKRQNPKKNMCLCKN</sequence>
<dbReference type="InterPro" id="IPR001806">
    <property type="entry name" value="Small_GTPase"/>
</dbReference>
<dbReference type="InterPro" id="IPR027417">
    <property type="entry name" value="P-loop_NTPase"/>
</dbReference>
<dbReference type="PROSITE" id="PS51417">
    <property type="entry name" value="ARF"/>
    <property type="match status" value="1"/>
</dbReference>
<evidence type="ECO:0000256" key="6">
    <source>
        <dbReference type="ARBA" id="ARBA00023288"/>
    </source>
</evidence>
<dbReference type="SUPFAM" id="SSF52540">
    <property type="entry name" value="P-loop containing nucleoside triphosphate hydrolases"/>
    <property type="match status" value="1"/>
</dbReference>
<evidence type="ECO:0000256" key="4">
    <source>
        <dbReference type="ARBA" id="ARBA00022927"/>
    </source>
</evidence>
<comment type="caution">
    <text evidence="9">The sequence shown here is derived from an EMBL/GenBank/DDBJ whole genome shotgun (WGS) entry which is preliminary data.</text>
</comment>
<keyword evidence="7" id="KW-0636">Prenylation</keyword>
<dbReference type="GO" id="GO:0005770">
    <property type="term" value="C:late endosome"/>
    <property type="evidence" value="ECO:0007669"/>
    <property type="project" value="UniProtKB-ARBA"/>
</dbReference>
<dbReference type="Gene3D" id="3.40.50.300">
    <property type="entry name" value="P-loop containing nucleotide triphosphate hydrolases"/>
    <property type="match status" value="1"/>
</dbReference>
<dbReference type="SMART" id="SM00174">
    <property type="entry name" value="RHO"/>
    <property type="match status" value="1"/>
</dbReference>
<comment type="similarity">
    <text evidence="1">Belongs to the small GTPase superfamily. Rab family.</text>
</comment>
<proteinExistence type="inferred from homology"/>
<dbReference type="InterPro" id="IPR005225">
    <property type="entry name" value="Small_GTP-bd"/>
</dbReference>
<dbReference type="SMART" id="SM00175">
    <property type="entry name" value="RAB"/>
    <property type="match status" value="1"/>
</dbReference>
<dbReference type="GO" id="GO:0005525">
    <property type="term" value="F:GTP binding"/>
    <property type="evidence" value="ECO:0007669"/>
    <property type="project" value="UniProtKB-KW"/>
</dbReference>
<evidence type="ECO:0000256" key="2">
    <source>
        <dbReference type="ARBA" id="ARBA00022448"/>
    </source>
</evidence>
<dbReference type="GO" id="GO:0030139">
    <property type="term" value="C:endocytic vesicle"/>
    <property type="evidence" value="ECO:0007669"/>
    <property type="project" value="UniProtKB-ARBA"/>
</dbReference>
<evidence type="ECO:0000256" key="8">
    <source>
        <dbReference type="ARBA" id="ARBA00067801"/>
    </source>
</evidence>
<dbReference type="GO" id="GO:0003924">
    <property type="term" value="F:GTPase activity"/>
    <property type="evidence" value="ECO:0007669"/>
    <property type="project" value="InterPro"/>
</dbReference>
<dbReference type="PROSITE" id="PS51420">
    <property type="entry name" value="RHO"/>
    <property type="match status" value="1"/>
</dbReference>
<dbReference type="NCBIfam" id="TIGR00231">
    <property type="entry name" value="small_GTP"/>
    <property type="match status" value="1"/>
</dbReference>
<keyword evidence="5" id="KW-0342">GTP-binding</keyword>
<dbReference type="AlphaFoldDB" id="A0A1R2D351"/>
<dbReference type="Pfam" id="PF00071">
    <property type="entry name" value="Ras"/>
    <property type="match status" value="1"/>
</dbReference>
<dbReference type="SMART" id="SM00176">
    <property type="entry name" value="RAN"/>
    <property type="match status" value="1"/>
</dbReference>
<gene>
    <name evidence="9" type="ORF">SteCoe_753</name>
</gene>
<dbReference type="GO" id="GO:0002682">
    <property type="term" value="P:regulation of immune system process"/>
    <property type="evidence" value="ECO:0007669"/>
    <property type="project" value="UniProtKB-ARBA"/>
</dbReference>
<reference evidence="9 10" key="1">
    <citation type="submission" date="2016-11" db="EMBL/GenBank/DDBJ databases">
        <title>The macronuclear genome of Stentor coeruleus: a giant cell with tiny introns.</title>
        <authorList>
            <person name="Slabodnick M."/>
            <person name="Ruby J.G."/>
            <person name="Reiff S.B."/>
            <person name="Swart E.C."/>
            <person name="Gosai S."/>
            <person name="Prabakaran S."/>
            <person name="Witkowska E."/>
            <person name="Larue G.E."/>
            <person name="Fisher S."/>
            <person name="Freeman R.M."/>
            <person name="Gunawardena J."/>
            <person name="Chu W."/>
            <person name="Stover N.A."/>
            <person name="Gregory B.D."/>
            <person name="Nowacki M."/>
            <person name="Derisi J."/>
            <person name="Roy S.W."/>
            <person name="Marshall W.F."/>
            <person name="Sood P."/>
        </authorList>
    </citation>
    <scope>NUCLEOTIDE SEQUENCE [LARGE SCALE GENOMIC DNA]</scope>
    <source>
        <strain evidence="9">WM001</strain>
    </source>
</reference>
<keyword evidence="2" id="KW-0813">Transport</keyword>
<protein>
    <recommendedName>
        <fullName evidence="8">Ras-related protein Rab-7b</fullName>
    </recommendedName>
</protein>
<evidence type="ECO:0000313" key="10">
    <source>
        <dbReference type="Proteomes" id="UP000187209"/>
    </source>
</evidence>
<keyword evidence="4" id="KW-0653">Protein transport</keyword>
<organism evidence="9 10">
    <name type="scientific">Stentor coeruleus</name>
    <dbReference type="NCBI Taxonomy" id="5963"/>
    <lineage>
        <taxon>Eukaryota</taxon>
        <taxon>Sar</taxon>
        <taxon>Alveolata</taxon>
        <taxon>Ciliophora</taxon>
        <taxon>Postciliodesmatophora</taxon>
        <taxon>Heterotrichea</taxon>
        <taxon>Heterotrichida</taxon>
        <taxon>Stentoridae</taxon>
        <taxon>Stentor</taxon>
    </lineage>
</organism>
<dbReference type="PROSITE" id="PS51421">
    <property type="entry name" value="RAS"/>
    <property type="match status" value="1"/>
</dbReference>
<evidence type="ECO:0000256" key="7">
    <source>
        <dbReference type="ARBA" id="ARBA00023289"/>
    </source>
</evidence>
<keyword evidence="6" id="KW-0449">Lipoprotein</keyword>
<dbReference type="PANTHER" id="PTHR47981">
    <property type="entry name" value="RAB FAMILY"/>
    <property type="match status" value="1"/>
</dbReference>
<dbReference type="OrthoDB" id="294380at2759"/>
<dbReference type="SMART" id="SM00173">
    <property type="entry name" value="RAS"/>
    <property type="match status" value="1"/>
</dbReference>
<keyword evidence="3" id="KW-0547">Nucleotide-binding</keyword>
<dbReference type="FunFam" id="3.40.50.300:FF:000751">
    <property type="entry name" value="Rab family GTPase, putative"/>
    <property type="match status" value="1"/>
</dbReference>
<name>A0A1R2D351_9CILI</name>
<evidence type="ECO:0000256" key="3">
    <source>
        <dbReference type="ARBA" id="ARBA00022741"/>
    </source>
</evidence>
<dbReference type="PROSITE" id="PS51419">
    <property type="entry name" value="RAB"/>
    <property type="match status" value="1"/>
</dbReference>
<keyword evidence="10" id="KW-1185">Reference proteome</keyword>
<dbReference type="GO" id="GO:0005764">
    <property type="term" value="C:lysosome"/>
    <property type="evidence" value="ECO:0007669"/>
    <property type="project" value="UniProtKB-ARBA"/>
</dbReference>
<dbReference type="PANTHER" id="PTHR47981:SF20">
    <property type="entry name" value="RAS-RELATED PROTEIN RAB-7A"/>
    <property type="match status" value="1"/>
</dbReference>
<dbReference type="EMBL" id="MPUH01000008">
    <property type="protein sequence ID" value="OMJ95694.1"/>
    <property type="molecule type" value="Genomic_DNA"/>
</dbReference>
<accession>A0A1R2D351</accession>
<evidence type="ECO:0000256" key="1">
    <source>
        <dbReference type="ARBA" id="ARBA00006270"/>
    </source>
</evidence>
<evidence type="ECO:0000256" key="5">
    <source>
        <dbReference type="ARBA" id="ARBA00023134"/>
    </source>
</evidence>
<dbReference type="Proteomes" id="UP000187209">
    <property type="component" value="Unassembled WGS sequence"/>
</dbReference>
<evidence type="ECO:0000313" key="9">
    <source>
        <dbReference type="EMBL" id="OMJ95694.1"/>
    </source>
</evidence>